<dbReference type="SMART" id="SM00267">
    <property type="entry name" value="GGDEF"/>
    <property type="match status" value="1"/>
</dbReference>
<dbReference type="NCBIfam" id="TIGR00229">
    <property type="entry name" value="sensory_box"/>
    <property type="match status" value="1"/>
</dbReference>
<feature type="domain" description="PAC" evidence="2">
    <location>
        <begin position="108"/>
        <end position="161"/>
    </location>
</feature>
<dbReference type="PANTHER" id="PTHR45138">
    <property type="entry name" value="REGULATORY COMPONENTS OF SENSORY TRANSDUCTION SYSTEM"/>
    <property type="match status" value="1"/>
</dbReference>
<protein>
    <submittedName>
        <fullName evidence="4">Sensor domain-containing diguanylate cyclase</fullName>
    </submittedName>
</protein>
<comment type="caution">
    <text evidence="4">The sequence shown here is derived from an EMBL/GenBank/DDBJ whole genome shotgun (WGS) entry which is preliminary data.</text>
</comment>
<feature type="coiled-coil region" evidence="1">
    <location>
        <begin position="1"/>
        <end position="28"/>
    </location>
</feature>
<dbReference type="InterPro" id="IPR000014">
    <property type="entry name" value="PAS"/>
</dbReference>
<dbReference type="Pfam" id="PF00990">
    <property type="entry name" value="GGDEF"/>
    <property type="match status" value="1"/>
</dbReference>
<evidence type="ECO:0000259" key="2">
    <source>
        <dbReference type="PROSITE" id="PS50113"/>
    </source>
</evidence>
<accession>A0ABT2PVH2</accession>
<evidence type="ECO:0000313" key="4">
    <source>
        <dbReference type="EMBL" id="MCU0104953.1"/>
    </source>
</evidence>
<dbReference type="Gene3D" id="3.30.450.20">
    <property type="entry name" value="PAS domain"/>
    <property type="match status" value="1"/>
</dbReference>
<sequence>MTTIEKKILDLEKQIEAQQRLIDHLLDEQNKGDTLDYSWTGNLGRWYWDVPTNTVTFNPLKAQALGYKLSELKQPIGFDFFTSKLHPDDYEPVMDNMRKHLYGETHVYDVEYRIKAKNGEYRFFYDRGVVTKRDALNRPLLLSGIVFDITERKQNEHQLLEEKERLLKRSITDELTKVFNYRGIIDDLKQAIQDLDYQDNLSILMLDIDDFKQVNDTYGHIKGDEILKTIATVIQKNLRKTDSVGRYGGEEFLVVFRNTGRIQAIEISNRIRKEVEQTVSIDQKPVTISGGVFEYPGSSLYDFIHQADINLYEAKKRGKNKIV</sequence>
<dbReference type="InterPro" id="IPR000700">
    <property type="entry name" value="PAS-assoc_C"/>
</dbReference>
<dbReference type="InterPro" id="IPR043128">
    <property type="entry name" value="Rev_trsase/Diguanyl_cyclase"/>
</dbReference>
<dbReference type="PANTHER" id="PTHR45138:SF9">
    <property type="entry name" value="DIGUANYLATE CYCLASE DGCM-RELATED"/>
    <property type="match status" value="1"/>
</dbReference>
<dbReference type="PROSITE" id="PS50887">
    <property type="entry name" value="GGDEF"/>
    <property type="match status" value="1"/>
</dbReference>
<gene>
    <name evidence="4" type="ORF">N7603_04710</name>
</gene>
<dbReference type="InterPro" id="IPR000160">
    <property type="entry name" value="GGDEF_dom"/>
</dbReference>
<dbReference type="CDD" id="cd01949">
    <property type="entry name" value="GGDEF"/>
    <property type="match status" value="1"/>
</dbReference>
<evidence type="ECO:0000256" key="1">
    <source>
        <dbReference type="SAM" id="Coils"/>
    </source>
</evidence>
<dbReference type="RefSeq" id="WP_262096213.1">
    <property type="nucleotide sequence ID" value="NZ_JAOEGN010000007.1"/>
</dbReference>
<dbReference type="Gene3D" id="3.30.70.270">
    <property type="match status" value="1"/>
</dbReference>
<dbReference type="SUPFAM" id="SSF55073">
    <property type="entry name" value="Nucleotide cyclase"/>
    <property type="match status" value="1"/>
</dbReference>
<dbReference type="EMBL" id="JAOEGN010000007">
    <property type="protein sequence ID" value="MCU0104953.1"/>
    <property type="molecule type" value="Genomic_DNA"/>
</dbReference>
<keyword evidence="5" id="KW-1185">Reference proteome</keyword>
<dbReference type="InterPro" id="IPR001610">
    <property type="entry name" value="PAC"/>
</dbReference>
<dbReference type="InterPro" id="IPR050469">
    <property type="entry name" value="Diguanylate_Cyclase"/>
</dbReference>
<dbReference type="Gene3D" id="2.10.70.100">
    <property type="match status" value="1"/>
</dbReference>
<reference evidence="5" key="1">
    <citation type="submission" date="2023-07" db="EMBL/GenBank/DDBJ databases">
        <title>Novel Mycoplasma species identified in domestic and wild animals.</title>
        <authorList>
            <person name="Volokhov D.V."/>
            <person name="Furtak V.A."/>
            <person name="Zagorodnyaya T.A."/>
        </authorList>
    </citation>
    <scope>NUCLEOTIDE SEQUENCE [LARGE SCALE GENOMIC DNA]</scope>
    <source>
        <strain evidence="5">92-19</strain>
    </source>
</reference>
<dbReference type="Proteomes" id="UP001209076">
    <property type="component" value="Unassembled WGS sequence"/>
</dbReference>
<dbReference type="Pfam" id="PF08447">
    <property type="entry name" value="PAS_3"/>
    <property type="match status" value="1"/>
</dbReference>
<dbReference type="InterPro" id="IPR029787">
    <property type="entry name" value="Nucleotide_cyclase"/>
</dbReference>
<evidence type="ECO:0000313" key="5">
    <source>
        <dbReference type="Proteomes" id="UP001209076"/>
    </source>
</evidence>
<dbReference type="NCBIfam" id="TIGR00254">
    <property type="entry name" value="GGDEF"/>
    <property type="match status" value="1"/>
</dbReference>
<evidence type="ECO:0000259" key="3">
    <source>
        <dbReference type="PROSITE" id="PS50887"/>
    </source>
</evidence>
<dbReference type="InterPro" id="IPR035965">
    <property type="entry name" value="PAS-like_dom_sf"/>
</dbReference>
<dbReference type="InterPro" id="IPR013655">
    <property type="entry name" value="PAS_fold_3"/>
</dbReference>
<dbReference type="SUPFAM" id="SSF55785">
    <property type="entry name" value="PYP-like sensor domain (PAS domain)"/>
    <property type="match status" value="1"/>
</dbReference>
<dbReference type="PROSITE" id="PS50113">
    <property type="entry name" value="PAC"/>
    <property type="match status" value="1"/>
</dbReference>
<feature type="domain" description="GGDEF" evidence="3">
    <location>
        <begin position="199"/>
        <end position="323"/>
    </location>
</feature>
<organism evidence="4 5">
    <name type="scientific">Paracholeplasma vituli</name>
    <dbReference type="NCBI Taxonomy" id="69473"/>
    <lineage>
        <taxon>Bacteria</taxon>
        <taxon>Bacillati</taxon>
        <taxon>Mycoplasmatota</taxon>
        <taxon>Mollicutes</taxon>
        <taxon>Acholeplasmatales</taxon>
        <taxon>Acholeplasmataceae</taxon>
        <taxon>Paracholeplasma</taxon>
    </lineage>
</organism>
<proteinExistence type="predicted"/>
<dbReference type="SMART" id="SM00086">
    <property type="entry name" value="PAC"/>
    <property type="match status" value="1"/>
</dbReference>
<keyword evidence="1" id="KW-0175">Coiled coil</keyword>
<name>A0ABT2PVH2_9MOLU</name>